<reference evidence="3" key="1">
    <citation type="submission" date="2021-06" db="EMBL/GenBank/DDBJ databases">
        <title>44 bacteria genomes isolated from Dapeng, Shenzhen.</title>
        <authorList>
            <person name="Zheng W."/>
            <person name="Yu S."/>
            <person name="Huang Y."/>
        </authorList>
    </citation>
    <scope>NUCLEOTIDE SEQUENCE</scope>
    <source>
        <strain evidence="3">DP5N28-2</strain>
    </source>
</reference>
<comment type="caution">
    <text evidence="3">The sequence shown here is derived from an EMBL/GenBank/DDBJ whole genome shotgun (WGS) entry which is preliminary data.</text>
</comment>
<dbReference type="EMBL" id="JAHVHU010000002">
    <property type="protein sequence ID" value="MBY5956601.1"/>
    <property type="molecule type" value="Genomic_DNA"/>
</dbReference>
<keyword evidence="4" id="KW-1185">Reference proteome</keyword>
<organism evidence="3 4">
    <name type="scientific">Membranihabitans marinus</name>
    <dbReference type="NCBI Taxonomy" id="1227546"/>
    <lineage>
        <taxon>Bacteria</taxon>
        <taxon>Pseudomonadati</taxon>
        <taxon>Bacteroidota</taxon>
        <taxon>Saprospiria</taxon>
        <taxon>Saprospirales</taxon>
        <taxon>Saprospiraceae</taxon>
        <taxon>Membranihabitans</taxon>
    </lineage>
</organism>
<dbReference type="PANTHER" id="PTHR43574">
    <property type="entry name" value="EPIMERASE-RELATED"/>
    <property type="match status" value="1"/>
</dbReference>
<dbReference type="InterPro" id="IPR001509">
    <property type="entry name" value="Epimerase_deHydtase"/>
</dbReference>
<dbReference type="Proteomes" id="UP000753961">
    <property type="component" value="Unassembled WGS sequence"/>
</dbReference>
<dbReference type="Pfam" id="PF01370">
    <property type="entry name" value="Epimerase"/>
    <property type="match status" value="1"/>
</dbReference>
<keyword evidence="1" id="KW-0520">NAD</keyword>
<dbReference type="GO" id="GO:0008446">
    <property type="term" value="F:GDP-mannose 4,6-dehydratase activity"/>
    <property type="evidence" value="ECO:0007669"/>
    <property type="project" value="UniProtKB-EC"/>
</dbReference>
<evidence type="ECO:0000259" key="2">
    <source>
        <dbReference type="Pfam" id="PF01370"/>
    </source>
</evidence>
<protein>
    <submittedName>
        <fullName evidence="3">GDP-mannose 4,6-dehydratase</fullName>
        <ecNumber evidence="3">4.2.1.47</ecNumber>
    </submittedName>
</protein>
<proteinExistence type="predicted"/>
<evidence type="ECO:0000256" key="1">
    <source>
        <dbReference type="ARBA" id="ARBA00023027"/>
    </source>
</evidence>
<dbReference type="InterPro" id="IPR036291">
    <property type="entry name" value="NAD(P)-bd_dom_sf"/>
</dbReference>
<name>A0A953HQT0_9BACT</name>
<dbReference type="Gene3D" id="3.90.25.10">
    <property type="entry name" value="UDP-galactose 4-epimerase, domain 1"/>
    <property type="match status" value="1"/>
</dbReference>
<evidence type="ECO:0000313" key="4">
    <source>
        <dbReference type="Proteomes" id="UP000753961"/>
    </source>
</evidence>
<dbReference type="PRINTS" id="PR01713">
    <property type="entry name" value="NUCEPIMERASE"/>
</dbReference>
<sequence>MGHQKRKTGFQSMEDSSQNPAVLVTGAAGFIGSHLCDRLVAEGHQVTGIDNFDPFYPRSLKESNISRLMDHPNFRLLELDITNAEALVHQFPDGIDAIIHLAAKAGVRPSISDPEAYQRVNVLGTQNLLEQARKRKIGQFVFGSSSSVYGVNERVPWQESDAVLRPISPYASSKVAGELLGHAYAHLYPIRFIALRFFTVYGPRQRPDLAIHRFFRMINEDQAIPVFGDGTTLRDYTYVDDIVSGIMAALQYNGTNYEVINLGNNQTVALSELINAIEEVIGKKANINRLPPQPGDVPQTSADITKARALLGYHPQTPLHQGLQAFYEWLRGGNC</sequence>
<accession>A0A953HQT0</accession>
<feature type="domain" description="NAD-dependent epimerase/dehydratase" evidence="2">
    <location>
        <begin position="22"/>
        <end position="263"/>
    </location>
</feature>
<dbReference type="Gene3D" id="3.40.50.720">
    <property type="entry name" value="NAD(P)-binding Rossmann-like Domain"/>
    <property type="match status" value="1"/>
</dbReference>
<dbReference type="EC" id="4.2.1.47" evidence="3"/>
<dbReference type="RefSeq" id="WP_222578126.1">
    <property type="nucleotide sequence ID" value="NZ_JAHVHU010000002.1"/>
</dbReference>
<gene>
    <name evidence="3" type="ORF">KUV50_00545</name>
</gene>
<keyword evidence="3" id="KW-0456">Lyase</keyword>
<evidence type="ECO:0000313" key="3">
    <source>
        <dbReference type="EMBL" id="MBY5956601.1"/>
    </source>
</evidence>
<dbReference type="SUPFAM" id="SSF51735">
    <property type="entry name" value="NAD(P)-binding Rossmann-fold domains"/>
    <property type="match status" value="1"/>
</dbReference>
<dbReference type="AlphaFoldDB" id="A0A953HQT0"/>